<evidence type="ECO:0000256" key="1">
    <source>
        <dbReference type="SAM" id="MobiDB-lite"/>
    </source>
</evidence>
<dbReference type="EMBL" id="BMTL01000028">
    <property type="protein sequence ID" value="GGS12210.1"/>
    <property type="molecule type" value="Genomic_DNA"/>
</dbReference>
<dbReference type="AlphaFoldDB" id="A0A918G1R9"/>
<sequence length="114" mass="11604">MPAAPASDDAAPPEGEWPEGEWPPGRPPVRPVAGGAGSDALPEPAEHPVTVRANRQATPAVGSSEPLIASAPTLVTSLSAGNDARFRKGNLPHADGSRGNCGHTVGSWTQARKT</sequence>
<feature type="region of interest" description="Disordered" evidence="1">
    <location>
        <begin position="86"/>
        <end position="114"/>
    </location>
</feature>
<keyword evidence="3" id="KW-1185">Reference proteome</keyword>
<evidence type="ECO:0000313" key="3">
    <source>
        <dbReference type="Proteomes" id="UP000606194"/>
    </source>
</evidence>
<comment type="caution">
    <text evidence="2">The sequence shown here is derived from an EMBL/GenBank/DDBJ whole genome shotgun (WGS) entry which is preliminary data.</text>
</comment>
<reference evidence="2" key="1">
    <citation type="journal article" date="2014" name="Int. J. Syst. Evol. Microbiol.">
        <title>Complete genome sequence of Corynebacterium casei LMG S-19264T (=DSM 44701T), isolated from a smear-ripened cheese.</title>
        <authorList>
            <consortium name="US DOE Joint Genome Institute (JGI-PGF)"/>
            <person name="Walter F."/>
            <person name="Albersmeier A."/>
            <person name="Kalinowski J."/>
            <person name="Ruckert C."/>
        </authorList>
    </citation>
    <scope>NUCLEOTIDE SEQUENCE</scope>
    <source>
        <strain evidence="2">JCM 4386</strain>
    </source>
</reference>
<dbReference type="Proteomes" id="UP000606194">
    <property type="component" value="Unassembled WGS sequence"/>
</dbReference>
<evidence type="ECO:0000313" key="2">
    <source>
        <dbReference type="EMBL" id="GGS12210.1"/>
    </source>
</evidence>
<organism evidence="2 3">
    <name type="scientific">Streptomyces humidus</name>
    <dbReference type="NCBI Taxonomy" id="52259"/>
    <lineage>
        <taxon>Bacteria</taxon>
        <taxon>Bacillati</taxon>
        <taxon>Actinomycetota</taxon>
        <taxon>Actinomycetes</taxon>
        <taxon>Kitasatosporales</taxon>
        <taxon>Streptomycetaceae</taxon>
        <taxon>Streptomyces</taxon>
    </lineage>
</organism>
<protein>
    <submittedName>
        <fullName evidence="2">Uncharacterized protein</fullName>
    </submittedName>
</protein>
<name>A0A918G1R9_9ACTN</name>
<feature type="compositionally biased region" description="Low complexity" evidence="1">
    <location>
        <begin position="1"/>
        <end position="14"/>
    </location>
</feature>
<accession>A0A918G1R9</accession>
<gene>
    <name evidence="2" type="ORF">GCM10010269_59200</name>
</gene>
<proteinExistence type="predicted"/>
<reference evidence="2" key="2">
    <citation type="submission" date="2020-09" db="EMBL/GenBank/DDBJ databases">
        <authorList>
            <person name="Sun Q."/>
            <person name="Ohkuma M."/>
        </authorList>
    </citation>
    <scope>NUCLEOTIDE SEQUENCE</scope>
    <source>
        <strain evidence="2">JCM 4386</strain>
    </source>
</reference>
<feature type="region of interest" description="Disordered" evidence="1">
    <location>
        <begin position="1"/>
        <end position="67"/>
    </location>
</feature>